<protein>
    <submittedName>
        <fullName evidence="1">Uncharacterized protein</fullName>
    </submittedName>
</protein>
<dbReference type="EMBL" id="JASJOU010000001">
    <property type="protein sequence ID" value="MDJ1499426.1"/>
    <property type="molecule type" value="Genomic_DNA"/>
</dbReference>
<dbReference type="AlphaFoldDB" id="A0AAE3UCJ0"/>
<proteinExistence type="predicted"/>
<reference evidence="1" key="1">
    <citation type="submission" date="2023-05" db="EMBL/GenBank/DDBJ databases">
        <authorList>
            <person name="Zhang X."/>
        </authorList>
    </citation>
    <scope>NUCLEOTIDE SEQUENCE</scope>
    <source>
        <strain evidence="1">BD1B2-1</strain>
    </source>
</reference>
<name>A0AAE3UCJ0_9BACT</name>
<evidence type="ECO:0000313" key="1">
    <source>
        <dbReference type="EMBL" id="MDJ1499426.1"/>
    </source>
</evidence>
<sequence length="301" mass="33689">MNSNFRLLKTQLLADFPSGSSIIFYKGQFYIIGDDATCILVLDRSYQKVDSVQLFEYPDKRIPKAHKTDFEGATILTIDGIEYILIVGSAATELRKRICLIPLLNNKLGVKAQTTLFFETQVFINRIQDQGIKEINIEGVCTIGNELLLGNRGNRTNPTNHIIITSQNFWEHQEDAKLKILSLIIPGTDLQNIVGLSELCYIAASDLLLITLTSENTTNAYDDGVIGDSYIGLIENVSEQLKDTTLTINRMVNLSQIDSRFKNEKIEGICVEFISSSDILIHLITDNDTGESRLFTLKCLS</sequence>
<dbReference type="Pfam" id="PF22000">
    <property type="entry name" value="DUF6929"/>
    <property type="match status" value="1"/>
</dbReference>
<dbReference type="RefSeq" id="WP_314508942.1">
    <property type="nucleotide sequence ID" value="NZ_JASJOU010000001.1"/>
</dbReference>
<evidence type="ECO:0000313" key="2">
    <source>
        <dbReference type="Proteomes" id="UP001232063"/>
    </source>
</evidence>
<accession>A0AAE3UCJ0</accession>
<comment type="caution">
    <text evidence="1">The sequence shown here is derived from an EMBL/GenBank/DDBJ whole genome shotgun (WGS) entry which is preliminary data.</text>
</comment>
<dbReference type="Proteomes" id="UP001232063">
    <property type="component" value="Unassembled WGS sequence"/>
</dbReference>
<gene>
    <name evidence="1" type="ORF">QNI22_02150</name>
</gene>
<dbReference type="InterPro" id="IPR053851">
    <property type="entry name" value="DUF6929"/>
</dbReference>
<organism evidence="1 2">
    <name type="scientific">Xanthocytophaga agilis</name>
    <dbReference type="NCBI Taxonomy" id="3048010"/>
    <lineage>
        <taxon>Bacteria</taxon>
        <taxon>Pseudomonadati</taxon>
        <taxon>Bacteroidota</taxon>
        <taxon>Cytophagia</taxon>
        <taxon>Cytophagales</taxon>
        <taxon>Rhodocytophagaceae</taxon>
        <taxon>Xanthocytophaga</taxon>
    </lineage>
</organism>
<keyword evidence="2" id="KW-1185">Reference proteome</keyword>